<dbReference type="STRING" id="6248.A0A0K0EJ44"/>
<proteinExistence type="predicted"/>
<evidence type="ECO:0000313" key="5">
    <source>
        <dbReference type="WBParaSite" id="SSTP_0000949500.1"/>
    </source>
</evidence>
<keyword evidence="1" id="KW-0880">Kelch repeat</keyword>
<dbReference type="WBParaSite" id="TCONS_00005401.p1">
    <property type="protein sequence ID" value="TCONS_00005401.p1"/>
    <property type="gene ID" value="XLOC_003702"/>
</dbReference>
<dbReference type="Pfam" id="PF01344">
    <property type="entry name" value="Kelch_1"/>
    <property type="match status" value="2"/>
</dbReference>
<reference evidence="5" key="1">
    <citation type="submission" date="2015-08" db="UniProtKB">
        <authorList>
            <consortium name="WormBaseParasite"/>
        </authorList>
    </citation>
    <scope>IDENTIFICATION</scope>
</reference>
<evidence type="ECO:0000256" key="2">
    <source>
        <dbReference type="ARBA" id="ARBA00022737"/>
    </source>
</evidence>
<dbReference type="SMART" id="SM00612">
    <property type="entry name" value="Kelch"/>
    <property type="match status" value="4"/>
</dbReference>
<name>A0A0K0EJ44_STRER</name>
<dbReference type="Proteomes" id="UP000035681">
    <property type="component" value="Unplaced"/>
</dbReference>
<organism evidence="5">
    <name type="scientific">Strongyloides stercoralis</name>
    <name type="common">Threadworm</name>
    <dbReference type="NCBI Taxonomy" id="6248"/>
    <lineage>
        <taxon>Eukaryota</taxon>
        <taxon>Metazoa</taxon>
        <taxon>Ecdysozoa</taxon>
        <taxon>Nematoda</taxon>
        <taxon>Chromadorea</taxon>
        <taxon>Rhabditida</taxon>
        <taxon>Tylenchina</taxon>
        <taxon>Panagrolaimomorpha</taxon>
        <taxon>Strongyloidoidea</taxon>
        <taxon>Strongyloididae</taxon>
        <taxon>Strongyloides</taxon>
    </lineage>
</organism>
<dbReference type="SUPFAM" id="SSF117281">
    <property type="entry name" value="Kelch motif"/>
    <property type="match status" value="1"/>
</dbReference>
<sequence length="600" mass="68734">MGVSKLKSSKKNSSRHCNSLKIVSKSSINQHDIKNSIKCSIILKVIKKQLKEESKNKDNLKKKIIEAYENEAKNVEITFANNVKGYYSTDLLTTNSQYFNSLLNGPYLSSSGRKLQLYSVIKEGFDAVLLLLKNDNNGTINILKSLKEQLLIELFDVATFLFLDKATNKIVNELWLRITEDNLVIMYMLTKMRDLNFSKKLFTRISFIFNKLLLNKTYLLLDEEDILNLLINPLTNLNISNDYSILSFYLEARIKNFPEKKKDQLWLYLYNICNEISKIGSLEVLGITKRYPNRIVINIGGVSSLGITNECEIFNPSDERWYSGTSFLSKNLPPLSMHGVCSNESYIYCLGGTSHIKYKRASCYRFSLEDLNWEEICSGQVSRQYCGSGILHNLYPIIAGGKDERRRFKTCEIFLPQLNSWKQTCNMSEIRSDFASSSFNDIFFVAGGFNGDKVLNVAEYYDHTRNEWIDICAKMKHARYGTRGVFLNGRFIVIGGTEITGATALTSCEYYDPREGKFFSIKNKLMNGRSSHGCTVFGDKILVSGGINEKENKQLETCEIFDSRLDRWHFTDSIFDCKSNLQSVCVEYSSKIPQFLPNYK</sequence>
<dbReference type="WBParaSite" id="SSTP_0000949500.1">
    <property type="protein sequence ID" value="SSTP_0000949500.1"/>
    <property type="gene ID" value="SSTP_0000949500"/>
</dbReference>
<evidence type="ECO:0000256" key="3">
    <source>
        <dbReference type="SAM" id="Coils"/>
    </source>
</evidence>
<keyword evidence="3" id="KW-0175">Coiled coil</keyword>
<keyword evidence="4" id="KW-1185">Reference proteome</keyword>
<evidence type="ECO:0000313" key="4">
    <source>
        <dbReference type="Proteomes" id="UP000035681"/>
    </source>
</evidence>
<dbReference type="AlphaFoldDB" id="A0A0K0EJ44"/>
<dbReference type="PANTHER" id="PTHR45632">
    <property type="entry name" value="LD33804P"/>
    <property type="match status" value="1"/>
</dbReference>
<dbReference type="InterPro" id="IPR006652">
    <property type="entry name" value="Kelch_1"/>
</dbReference>
<evidence type="ECO:0000256" key="1">
    <source>
        <dbReference type="ARBA" id="ARBA00022441"/>
    </source>
</evidence>
<accession>A0A0K0EJ44</accession>
<evidence type="ECO:0000313" key="6">
    <source>
        <dbReference type="WBParaSite" id="TCONS_00005401.p1"/>
    </source>
</evidence>
<keyword evidence="2" id="KW-0677">Repeat</keyword>
<dbReference type="InterPro" id="IPR015915">
    <property type="entry name" value="Kelch-typ_b-propeller"/>
</dbReference>
<protein>
    <submittedName>
        <fullName evidence="5">BACK domain-containing protein</fullName>
    </submittedName>
    <submittedName>
        <fullName evidence="6">BTB domain-containing protein</fullName>
    </submittedName>
</protein>
<dbReference type="Gene3D" id="2.120.10.80">
    <property type="entry name" value="Kelch-type beta propeller"/>
    <property type="match status" value="1"/>
</dbReference>
<dbReference type="PANTHER" id="PTHR45632:SF3">
    <property type="entry name" value="KELCH-LIKE PROTEIN 32"/>
    <property type="match status" value="1"/>
</dbReference>
<feature type="coiled-coil region" evidence="3">
    <location>
        <begin position="43"/>
        <end position="70"/>
    </location>
</feature>